<dbReference type="Gene3D" id="3.30.70.270">
    <property type="match status" value="2"/>
</dbReference>
<feature type="compositionally biased region" description="Basic and acidic residues" evidence="1">
    <location>
        <begin position="71"/>
        <end position="86"/>
    </location>
</feature>
<reference evidence="3" key="1">
    <citation type="journal article" date="2002" name="Nature">
        <title>Sequence and analysis of rice chromosome 4.</title>
        <authorList>
            <person name="Feng Q."/>
            <person name="Zhang Y."/>
            <person name="Hao P."/>
            <person name="Wang S."/>
            <person name="Fu G."/>
            <person name="Huang Y."/>
            <person name="Li Y."/>
            <person name="Zhu J."/>
            <person name="Liu Y."/>
            <person name="Hu X."/>
            <person name="Jia P."/>
            <person name="Zhang Y."/>
            <person name="Zhao Q."/>
            <person name="Ying K."/>
            <person name="Yu S."/>
            <person name="Tang Y."/>
            <person name="Weng Q."/>
            <person name="Zhang L."/>
            <person name="Lu Y."/>
            <person name="Mu J."/>
            <person name="Lu Y."/>
            <person name="Zhang L.S."/>
            <person name="Yu Z."/>
            <person name="Fan D."/>
            <person name="Liu X."/>
            <person name="Lu T."/>
            <person name="Li C."/>
            <person name="Wu Y."/>
            <person name="Sun T."/>
            <person name="Lei H."/>
            <person name="Li T."/>
            <person name="Hu H."/>
            <person name="Guan J."/>
            <person name="Wu M."/>
            <person name="Zhang R."/>
            <person name="Zhou B."/>
            <person name="Chen Z."/>
            <person name="Chen L."/>
            <person name="Jin Z."/>
            <person name="Wang R."/>
            <person name="Yin H."/>
            <person name="Cai Z."/>
            <person name="Ren S."/>
            <person name="Lv G."/>
            <person name="Gu W."/>
            <person name="Zhu G."/>
            <person name="Tu Y."/>
            <person name="Jia J."/>
            <person name="Zhang Y."/>
            <person name="Chen J."/>
            <person name="Kang H."/>
            <person name="Chen X."/>
            <person name="Shao C."/>
            <person name="Sun Y."/>
            <person name="Hu Q."/>
            <person name="Zhang X."/>
            <person name="Zhang W."/>
            <person name="Wang L."/>
            <person name="Ding C."/>
            <person name="Sheng H."/>
            <person name="Gu J."/>
            <person name="Chen S."/>
            <person name="Ni L."/>
            <person name="Zhu F."/>
            <person name="Chen W."/>
            <person name="Lan L."/>
            <person name="Lai Y."/>
            <person name="Cheng Z."/>
            <person name="Gu M."/>
            <person name="Jiang J."/>
            <person name="Li J."/>
            <person name="Hong G."/>
            <person name="Xue Y."/>
            <person name="Han B."/>
        </authorList>
    </citation>
    <scope>NUCLEOTIDE SEQUENCE</scope>
</reference>
<reference evidence="3" key="2">
    <citation type="submission" date="2004-10" db="EMBL/GenBank/DDBJ databases">
        <title>Chromosome-wide comparison between domesticated rice subspecies indica and japonica.</title>
        <authorList>
            <person name="Han B."/>
        </authorList>
    </citation>
    <scope>NUCLEOTIDE SEQUENCE</scope>
</reference>
<dbReference type="Pfam" id="PF03732">
    <property type="entry name" value="Retrotrans_gag"/>
    <property type="match status" value="1"/>
</dbReference>
<evidence type="ECO:0000313" key="3">
    <source>
        <dbReference type="EMBL" id="CAH67929.1"/>
    </source>
</evidence>
<dbReference type="InterPro" id="IPR043502">
    <property type="entry name" value="DNA/RNA_pol_sf"/>
</dbReference>
<gene>
    <name evidence="3" type="primary">H0211F06-OSIGBa0153M17.1</name>
</gene>
<evidence type="ECO:0000259" key="2">
    <source>
        <dbReference type="Pfam" id="PF03732"/>
    </source>
</evidence>
<accession>Q01HL7</accession>
<dbReference type="CDD" id="cd01647">
    <property type="entry name" value="RT_LTR"/>
    <property type="match status" value="1"/>
</dbReference>
<dbReference type="AlphaFoldDB" id="Q01HL7"/>
<dbReference type="PANTHER" id="PTHR24559">
    <property type="entry name" value="TRANSPOSON TY3-I GAG-POL POLYPROTEIN"/>
    <property type="match status" value="1"/>
</dbReference>
<dbReference type="InterPro" id="IPR043128">
    <property type="entry name" value="Rev_trsase/Diguanyl_cyclase"/>
</dbReference>
<organism evidence="3">
    <name type="scientific">Oryza sativa</name>
    <name type="common">Rice</name>
    <dbReference type="NCBI Taxonomy" id="4530"/>
    <lineage>
        <taxon>Eukaryota</taxon>
        <taxon>Viridiplantae</taxon>
        <taxon>Streptophyta</taxon>
        <taxon>Embryophyta</taxon>
        <taxon>Tracheophyta</taxon>
        <taxon>Spermatophyta</taxon>
        <taxon>Magnoliopsida</taxon>
        <taxon>Liliopsida</taxon>
        <taxon>Poales</taxon>
        <taxon>Poaceae</taxon>
        <taxon>BOP clade</taxon>
        <taxon>Oryzoideae</taxon>
        <taxon>Oryzeae</taxon>
        <taxon>Oryzinae</taxon>
        <taxon>Oryza</taxon>
    </lineage>
</organism>
<protein>
    <submittedName>
        <fullName evidence="3">H0211F06-OSIGBa0153M17.1 protein</fullName>
    </submittedName>
</protein>
<dbReference type="InterPro" id="IPR005162">
    <property type="entry name" value="Retrotrans_gag_dom"/>
</dbReference>
<proteinExistence type="predicted"/>
<dbReference type="SUPFAM" id="SSF56672">
    <property type="entry name" value="DNA/RNA polymerases"/>
    <property type="match status" value="1"/>
</dbReference>
<dbReference type="Gene3D" id="3.30.420.10">
    <property type="entry name" value="Ribonuclease H-like superfamily/Ribonuclease H"/>
    <property type="match status" value="1"/>
</dbReference>
<dbReference type="EMBL" id="CR855232">
    <property type="protein sequence ID" value="CAH67929.1"/>
    <property type="molecule type" value="Genomic_DNA"/>
</dbReference>
<name>Q01HL7_ORYSA</name>
<feature type="region of interest" description="Disordered" evidence="1">
    <location>
        <begin position="61"/>
        <end position="93"/>
    </location>
</feature>
<sequence>MVDIKQTEVNPENIIPITKDQLTLEQKAEYEQMMNNLQNRFLHSFVQTRSGTVIQRYKLKVPSNDDLESSTSKDGKPKDDKPKDEKPEEEEPQEFRNLQDQIDYAVHHALINQLGVLVNTLTNMINSVVDEYFERVPLPNRYKVPDFSKFSGQDNVSTYEHLSQFLAQCGEASATDALRHSRGSPHCLIILFQSWADLEKQFHKNFYSGIHEMKLSDLTTIRQRHDESVQDYIQRFRDMRNRCYSLALTDSKLADLAFQELLTPFKERFLAQDFESLAHLAQKVTLHKQRFLEAKKNFKKVNHGYPYVSDSEEDNDPEVAAAEWARNTKVVMCQLVKSLGKDEIYDFDITKADKIFDLLLWEKQIQLPAGKRKYCKWHNTRSHTTNDCKVLRQQIQSTIEQGKIKFDDSRRPVKVDGNHFPVNMDENEGRNSQCCPSGIFAKNQKRRVQRMRNKERFQEVQQEINHRLKKVGAKQEWRVKSKVLTADEVEADKAKRLDKGKAVASSSINMVFVLPAEYEANQADVDVMEETFTKLVLSPEQAIFEKPEGTENRHLEPLYVKGFVKEFDSMARRRASIVALREGVVEGSNFYTKDTVDDLDGKLGQGFMSADDLEEVDIGPVDRSRPTFISKNLSSEFTTKLIKLLKEYRDCFAWEYFEMLGLSRSIVEHWLPIKPGYRPYQQPSRRCKADMYDAIKAEITHLYYVGFTRPCRYAEWVSNIVLVIDKNDKLRVCIDFRNLNKATPKDDYSMPVADQLVDAASGHMIISFMDVVKSKEVDDHIADLRKVFDRTRKYGLKMNSTKCAFGVSAGQFLGFLVHERGIEKGVPFKLYLSTDEKSIGSVVIQELEGKERVIFYLSRRLLDAETSIGLVIISPRAASFEFAYTIKPYATNYQAEYEAVLKGLQLLKEVEADAVDILGDSLLYLKDPSQSASRKLRYKALKYALLDDELYYRTIDDYFTKWVEAVPLKKVDSGMRFNLLKSILYTDLVFLRLSQPIRDLSLFPLSLSNLQKAWGLSC</sequence>
<dbReference type="Gene3D" id="3.10.10.10">
    <property type="entry name" value="HIV Type 1 Reverse Transcriptase, subunit A, domain 1"/>
    <property type="match status" value="1"/>
</dbReference>
<dbReference type="InterPro" id="IPR053134">
    <property type="entry name" value="RNA-dir_DNA_polymerase"/>
</dbReference>
<dbReference type="PANTHER" id="PTHR24559:SF431">
    <property type="entry name" value="RNA-DIRECTED DNA POLYMERASE HOMOLOG"/>
    <property type="match status" value="1"/>
</dbReference>
<dbReference type="InterPro" id="IPR036397">
    <property type="entry name" value="RNaseH_sf"/>
</dbReference>
<evidence type="ECO:0000256" key="1">
    <source>
        <dbReference type="SAM" id="MobiDB-lite"/>
    </source>
</evidence>
<dbReference type="GO" id="GO:0003676">
    <property type="term" value="F:nucleic acid binding"/>
    <property type="evidence" value="ECO:0007669"/>
    <property type="project" value="InterPro"/>
</dbReference>
<feature type="domain" description="Retrotransposon gag" evidence="2">
    <location>
        <begin position="187"/>
        <end position="250"/>
    </location>
</feature>